<proteinExistence type="predicted"/>
<dbReference type="Proteomes" id="UP000035642">
    <property type="component" value="Unassembled WGS sequence"/>
</dbReference>
<dbReference type="STRING" id="6313.A0A0K0CWS4"/>
<protein>
    <submittedName>
        <fullName evidence="2">Bulb-type lectin domain-containing protein</fullName>
    </submittedName>
</protein>
<keyword evidence="1" id="KW-1185">Reference proteome</keyword>
<sequence length="166" mass="18396">LDSGGGSCPRSIDIYQIRDLFSGGPSTVQAAVFNPVSGMMLLFSNRQAYGYYFSRLRGKYQIDSGFPKTLPSDISFSPSGAIRWINGHQMLLSNSDEFSVYDEFWNQSTMNNRISSYLANFPEGVKGIESPSGSIVTAFTSNVVFQYNARTKRVESETALSSYLQC</sequence>
<accession>A0A0K0CWS4</accession>
<dbReference type="WBParaSite" id="ACAC_0000193101-mRNA-1">
    <property type="protein sequence ID" value="ACAC_0000193101-mRNA-1"/>
    <property type="gene ID" value="ACAC_0000193101"/>
</dbReference>
<dbReference type="InterPro" id="IPR036375">
    <property type="entry name" value="Hemopexin-like_dom_sf"/>
</dbReference>
<name>A0A0K0CWS4_ANGCA</name>
<reference evidence="1" key="1">
    <citation type="submission" date="2012-09" db="EMBL/GenBank/DDBJ databases">
        <authorList>
            <person name="Martin A.A."/>
        </authorList>
    </citation>
    <scope>NUCLEOTIDE SEQUENCE</scope>
</reference>
<dbReference type="SUPFAM" id="SSF50923">
    <property type="entry name" value="Hemopexin-like domain"/>
    <property type="match status" value="1"/>
</dbReference>
<reference evidence="2" key="2">
    <citation type="submission" date="2017-02" db="UniProtKB">
        <authorList>
            <consortium name="WormBaseParasite"/>
        </authorList>
    </citation>
    <scope>IDENTIFICATION</scope>
</reference>
<evidence type="ECO:0000313" key="1">
    <source>
        <dbReference type="Proteomes" id="UP000035642"/>
    </source>
</evidence>
<organism evidence="1 2">
    <name type="scientific">Angiostrongylus cantonensis</name>
    <name type="common">Rat lungworm</name>
    <dbReference type="NCBI Taxonomy" id="6313"/>
    <lineage>
        <taxon>Eukaryota</taxon>
        <taxon>Metazoa</taxon>
        <taxon>Ecdysozoa</taxon>
        <taxon>Nematoda</taxon>
        <taxon>Chromadorea</taxon>
        <taxon>Rhabditida</taxon>
        <taxon>Rhabditina</taxon>
        <taxon>Rhabditomorpha</taxon>
        <taxon>Strongyloidea</taxon>
        <taxon>Metastrongylidae</taxon>
        <taxon>Angiostrongylus</taxon>
    </lineage>
</organism>
<dbReference type="Gene3D" id="2.110.10.10">
    <property type="entry name" value="Hemopexin-like domain"/>
    <property type="match status" value="1"/>
</dbReference>
<dbReference type="AlphaFoldDB" id="A0A0K0CWS4"/>
<evidence type="ECO:0000313" key="2">
    <source>
        <dbReference type="WBParaSite" id="ACAC_0000193101-mRNA-1"/>
    </source>
</evidence>